<dbReference type="PANTHER" id="PTHR34482">
    <property type="entry name" value="DNA DAMAGE-INDUCIBLE PROTEIN 1-LIKE"/>
    <property type="match status" value="1"/>
</dbReference>
<evidence type="ECO:0000259" key="1">
    <source>
        <dbReference type="Pfam" id="PF03732"/>
    </source>
</evidence>
<sequence length="350" mass="40570">MRHLVCEIIIALATYGHSFDFNASSDSGIVRGYVTLSNHHFGTFELMFWLYGMYRDFDSFWLCFRTRAGTRPCSPILNVHMGCDMDVSGGRVRHPAWPHGRKTDPNRAIADEVESNALAPAQGTIPSDSRPVTGRIELLRLNKPSIDKIRKHGAEEFRANVDNDSERAEFSLENMIRVFDELSYTPVKCLKCAISLLRDIAYQWWNTLVSILELKQGRMTVTEYEREFVRLSKYAREYVSTEEIMYKRFVDGLNEAIKLLVRILDLKEFVLLADRACKVEDFNREKRKADSKARESKERLMSRPYHSLSKENQDYILIDRPLQRDIPIEIVEINTLALKLKPHQYQVLAA</sequence>
<feature type="domain" description="Retrotransposon gag" evidence="1">
    <location>
        <begin position="209"/>
        <end position="255"/>
    </location>
</feature>
<dbReference type="AlphaFoldDB" id="A0A5B6X3W6"/>
<accession>A0A5B6X3W6</accession>
<gene>
    <name evidence="2" type="ORF">EPI10_032168</name>
</gene>
<protein>
    <submittedName>
        <fullName evidence="2">Gag-Pol polyprotein</fullName>
    </submittedName>
</protein>
<reference evidence="3" key="1">
    <citation type="journal article" date="2019" name="Plant Biotechnol. J.">
        <title>Genome sequencing of the Australian wild diploid species Gossypium australe highlights disease resistance and delayed gland morphogenesis.</title>
        <authorList>
            <person name="Cai Y."/>
            <person name="Cai X."/>
            <person name="Wang Q."/>
            <person name="Wang P."/>
            <person name="Zhang Y."/>
            <person name="Cai C."/>
            <person name="Xu Y."/>
            <person name="Wang K."/>
            <person name="Zhou Z."/>
            <person name="Wang C."/>
            <person name="Geng S."/>
            <person name="Li B."/>
            <person name="Dong Q."/>
            <person name="Hou Y."/>
            <person name="Wang H."/>
            <person name="Ai P."/>
            <person name="Liu Z."/>
            <person name="Yi F."/>
            <person name="Sun M."/>
            <person name="An G."/>
            <person name="Cheng J."/>
            <person name="Zhang Y."/>
            <person name="Shi Q."/>
            <person name="Xie Y."/>
            <person name="Shi X."/>
            <person name="Chang Y."/>
            <person name="Huang F."/>
            <person name="Chen Y."/>
            <person name="Hong S."/>
            <person name="Mi L."/>
            <person name="Sun Q."/>
            <person name="Zhang L."/>
            <person name="Zhou B."/>
            <person name="Peng R."/>
            <person name="Zhang X."/>
            <person name="Liu F."/>
        </authorList>
    </citation>
    <scope>NUCLEOTIDE SEQUENCE [LARGE SCALE GENOMIC DNA]</scope>
    <source>
        <strain evidence="3">cv. PA1801</strain>
    </source>
</reference>
<dbReference type="EMBL" id="SMMG02000001">
    <property type="protein sequence ID" value="KAA3488413.1"/>
    <property type="molecule type" value="Genomic_DNA"/>
</dbReference>
<dbReference type="InterPro" id="IPR005162">
    <property type="entry name" value="Retrotrans_gag_dom"/>
</dbReference>
<proteinExistence type="predicted"/>
<name>A0A5B6X3W6_9ROSI</name>
<organism evidence="2 3">
    <name type="scientific">Gossypium australe</name>
    <dbReference type="NCBI Taxonomy" id="47621"/>
    <lineage>
        <taxon>Eukaryota</taxon>
        <taxon>Viridiplantae</taxon>
        <taxon>Streptophyta</taxon>
        <taxon>Embryophyta</taxon>
        <taxon>Tracheophyta</taxon>
        <taxon>Spermatophyta</taxon>
        <taxon>Magnoliopsida</taxon>
        <taxon>eudicotyledons</taxon>
        <taxon>Gunneridae</taxon>
        <taxon>Pentapetalae</taxon>
        <taxon>rosids</taxon>
        <taxon>malvids</taxon>
        <taxon>Malvales</taxon>
        <taxon>Malvaceae</taxon>
        <taxon>Malvoideae</taxon>
        <taxon>Gossypium</taxon>
    </lineage>
</organism>
<keyword evidence="3" id="KW-1185">Reference proteome</keyword>
<comment type="caution">
    <text evidence="2">The sequence shown here is derived from an EMBL/GenBank/DDBJ whole genome shotgun (WGS) entry which is preliminary data.</text>
</comment>
<dbReference type="Pfam" id="PF03732">
    <property type="entry name" value="Retrotrans_gag"/>
    <property type="match status" value="1"/>
</dbReference>
<evidence type="ECO:0000313" key="3">
    <source>
        <dbReference type="Proteomes" id="UP000325315"/>
    </source>
</evidence>
<dbReference type="Proteomes" id="UP000325315">
    <property type="component" value="Unassembled WGS sequence"/>
</dbReference>
<evidence type="ECO:0000313" key="2">
    <source>
        <dbReference type="EMBL" id="KAA3488413.1"/>
    </source>
</evidence>
<dbReference type="PANTHER" id="PTHR34482:SF36">
    <property type="entry name" value="RETROTRANSPOSON GAG DOMAIN-CONTAINING PROTEIN"/>
    <property type="match status" value="1"/>
</dbReference>
<dbReference type="OrthoDB" id="2272416at2759"/>